<feature type="region of interest" description="Disordered" evidence="6">
    <location>
        <begin position="1"/>
        <end position="25"/>
    </location>
</feature>
<feature type="transmembrane region" description="Helical" evidence="7">
    <location>
        <begin position="331"/>
        <end position="348"/>
    </location>
</feature>
<feature type="transmembrane region" description="Helical" evidence="7">
    <location>
        <begin position="430"/>
        <end position="452"/>
    </location>
</feature>
<dbReference type="GO" id="GO:0016020">
    <property type="term" value="C:membrane"/>
    <property type="evidence" value="ECO:0007669"/>
    <property type="project" value="UniProtKB-SubCell"/>
</dbReference>
<evidence type="ECO:0000256" key="6">
    <source>
        <dbReference type="SAM" id="MobiDB-lite"/>
    </source>
</evidence>
<evidence type="ECO:0000256" key="1">
    <source>
        <dbReference type="ARBA" id="ARBA00004370"/>
    </source>
</evidence>
<evidence type="ECO:0000256" key="5">
    <source>
        <dbReference type="RuleBase" id="RU003750"/>
    </source>
</evidence>
<keyword evidence="9" id="KW-1185">Reference proteome</keyword>
<feature type="transmembrane region" description="Helical" evidence="7">
    <location>
        <begin position="234"/>
        <end position="257"/>
    </location>
</feature>
<dbReference type="Proteomes" id="UP001530377">
    <property type="component" value="Unassembled WGS sequence"/>
</dbReference>
<dbReference type="GO" id="GO:0016740">
    <property type="term" value="F:transferase activity"/>
    <property type="evidence" value="ECO:0007669"/>
    <property type="project" value="UniProtKB-KW"/>
</dbReference>
<name>A0ABD3REU5_9STRA</name>
<evidence type="ECO:0000313" key="9">
    <source>
        <dbReference type="Proteomes" id="UP001530377"/>
    </source>
</evidence>
<dbReference type="AlphaFoldDB" id="A0ABD3REU5"/>
<feature type="transmembrane region" description="Helical" evidence="7">
    <location>
        <begin position="368"/>
        <end position="387"/>
    </location>
</feature>
<feature type="transmembrane region" description="Helical" evidence="7">
    <location>
        <begin position="145"/>
        <end position="164"/>
    </location>
</feature>
<reference evidence="8 9" key="1">
    <citation type="submission" date="2024-10" db="EMBL/GenBank/DDBJ databases">
        <title>Updated reference genomes for cyclostephanoid diatoms.</title>
        <authorList>
            <person name="Roberts W.R."/>
            <person name="Alverson A.J."/>
        </authorList>
    </citation>
    <scope>NUCLEOTIDE SEQUENCE [LARGE SCALE GENOMIC DNA]</scope>
    <source>
        <strain evidence="8 9">AJA228-03</strain>
    </source>
</reference>
<keyword evidence="7" id="KW-1133">Transmembrane helix</keyword>
<evidence type="ECO:0008006" key="10">
    <source>
        <dbReference type="Google" id="ProtNLM"/>
    </source>
</evidence>
<keyword evidence="4 7" id="KW-0472">Membrane</keyword>
<evidence type="ECO:0000256" key="2">
    <source>
        <dbReference type="ARBA" id="ARBA00010441"/>
    </source>
</evidence>
<dbReference type="InterPro" id="IPR043130">
    <property type="entry name" value="CDP-OH_PTrfase_TM_dom"/>
</dbReference>
<gene>
    <name evidence="8" type="ORF">ACHAXA_006862</name>
</gene>
<dbReference type="Pfam" id="PF01066">
    <property type="entry name" value="CDP-OH_P_transf"/>
    <property type="match status" value="1"/>
</dbReference>
<dbReference type="EMBL" id="JALLPB020000252">
    <property type="protein sequence ID" value="KAL3811577.1"/>
    <property type="molecule type" value="Genomic_DNA"/>
</dbReference>
<dbReference type="InterPro" id="IPR000462">
    <property type="entry name" value="CDP-OH_P_trans"/>
</dbReference>
<dbReference type="PROSITE" id="PS00379">
    <property type="entry name" value="CDP_ALCOHOL_P_TRANSF"/>
    <property type="match status" value="1"/>
</dbReference>
<evidence type="ECO:0000313" key="8">
    <source>
        <dbReference type="EMBL" id="KAL3811577.1"/>
    </source>
</evidence>
<sequence>MMAAPNMPAPNEKETPGTTASSVSSFSTSGHEQQVAVPWLLASAVTATSISVNDRWYYYLSNSAAKRLPHYQYRGADLSLLYKYVLSPFAAWCVDTLTPTWVAPNAITFFGLSWMILSYCVIWNWCPGLYEANTDVSTTSEDQYYVPRVIFLLNGCAMLIYQTLDNMDGKQARKTGTSSPLGLLFDHGCDALNLILGSANWIAAMALIPGNAGDLLGDVYNGNNIQSKSLLSHFLGGDAILACVLIFCPMIAFYISTWEQYYTGTLILPPFNGPSEGLVLGASLSIVSFFMGPMFWQDTSLADGAIATLGSFFGDDLTSFLTSMHGRVRNMDLIVLLAIVSLVQEVVLKTSSVVRKYGLQTLRTTSPHLVLVASTLAMVTFDSTIFLRNPRTMLHLISGLFTEQTTQLMMDHMVEEEYEVGQRWCMIPHVFLAVYIMTGLSSMQIVDTALLVYTSGLWVYLAFKISVQIWEICDVLGIYCFDIVTVHPKKSVGFRDEIVGTTVAGKKTN</sequence>
<dbReference type="GO" id="GO:0008610">
    <property type="term" value="P:lipid biosynthetic process"/>
    <property type="evidence" value="ECO:0007669"/>
    <property type="project" value="UniProtKB-ARBA"/>
</dbReference>
<evidence type="ECO:0000256" key="7">
    <source>
        <dbReference type="SAM" id="Phobius"/>
    </source>
</evidence>
<comment type="similarity">
    <text evidence="2 5">Belongs to the CDP-alcohol phosphatidyltransferase class-I family.</text>
</comment>
<dbReference type="PANTHER" id="PTHR10414">
    <property type="entry name" value="ETHANOLAMINEPHOSPHOTRANSFERASE"/>
    <property type="match status" value="1"/>
</dbReference>
<dbReference type="InterPro" id="IPR014472">
    <property type="entry name" value="CHOPT"/>
</dbReference>
<evidence type="ECO:0000256" key="4">
    <source>
        <dbReference type="ARBA" id="ARBA00023136"/>
    </source>
</evidence>
<organism evidence="8 9">
    <name type="scientific">Cyclostephanos tholiformis</name>
    <dbReference type="NCBI Taxonomy" id="382380"/>
    <lineage>
        <taxon>Eukaryota</taxon>
        <taxon>Sar</taxon>
        <taxon>Stramenopiles</taxon>
        <taxon>Ochrophyta</taxon>
        <taxon>Bacillariophyta</taxon>
        <taxon>Coscinodiscophyceae</taxon>
        <taxon>Thalassiosirophycidae</taxon>
        <taxon>Stephanodiscales</taxon>
        <taxon>Stephanodiscaceae</taxon>
        <taxon>Cyclostephanos</taxon>
    </lineage>
</organism>
<comment type="subcellular location">
    <subcellularLocation>
        <location evidence="1">Membrane</location>
    </subcellularLocation>
</comment>
<keyword evidence="7" id="KW-0812">Transmembrane</keyword>
<feature type="transmembrane region" description="Helical" evidence="7">
    <location>
        <begin position="106"/>
        <end position="125"/>
    </location>
</feature>
<dbReference type="Gene3D" id="1.20.120.1760">
    <property type="match status" value="1"/>
</dbReference>
<comment type="caution">
    <text evidence="8">The sequence shown here is derived from an EMBL/GenBank/DDBJ whole genome shotgun (WGS) entry which is preliminary data.</text>
</comment>
<protein>
    <recommendedName>
        <fullName evidence="10">Ethanolaminephosphotransferase</fullName>
    </recommendedName>
</protein>
<dbReference type="PANTHER" id="PTHR10414:SF37">
    <property type="entry name" value="BB IN A BOXCAR, ISOFORM C"/>
    <property type="match status" value="1"/>
</dbReference>
<keyword evidence="3 5" id="KW-0808">Transferase</keyword>
<evidence type="ECO:0000256" key="3">
    <source>
        <dbReference type="ARBA" id="ARBA00022679"/>
    </source>
</evidence>
<proteinExistence type="inferred from homology"/>
<dbReference type="InterPro" id="IPR048254">
    <property type="entry name" value="CDP_ALCOHOL_P_TRANSF_CS"/>
</dbReference>
<accession>A0ABD3REU5</accession>